<dbReference type="RefSeq" id="WP_204636073.1">
    <property type="nucleotide sequence ID" value="NZ_JADIKC010000004.1"/>
</dbReference>
<dbReference type="InterPro" id="IPR003782">
    <property type="entry name" value="SCO1/SenC"/>
</dbReference>
<name>A0ABS2JRF3_9GAMM</name>
<dbReference type="CDD" id="cd02968">
    <property type="entry name" value="SCO"/>
    <property type="match status" value="1"/>
</dbReference>
<comment type="caution">
    <text evidence="3">The sequence shown here is derived from an EMBL/GenBank/DDBJ whole genome shotgun (WGS) entry which is preliminary data.</text>
</comment>
<dbReference type="PANTHER" id="PTHR12151:SF25">
    <property type="entry name" value="LINALOOL DEHYDRATASE_ISOMERASE DOMAIN-CONTAINING PROTEIN"/>
    <property type="match status" value="1"/>
</dbReference>
<dbReference type="Pfam" id="PF02630">
    <property type="entry name" value="SCO1-SenC"/>
    <property type="match status" value="1"/>
</dbReference>
<reference evidence="3 4" key="1">
    <citation type="submission" date="2020-10" db="EMBL/GenBank/DDBJ databases">
        <title>Phylogeny of dyella-like bacteria.</title>
        <authorList>
            <person name="Fu J."/>
        </authorList>
    </citation>
    <scope>NUCLEOTIDE SEQUENCE [LARGE SCALE GENOMIC DNA]</scope>
    <source>
        <strain evidence="3 4">THG-B117</strain>
    </source>
</reference>
<accession>A0ABS2JRF3</accession>
<protein>
    <submittedName>
        <fullName evidence="3">SCO family protein</fullName>
    </submittedName>
</protein>
<proteinExistence type="inferred from homology"/>
<evidence type="ECO:0000256" key="2">
    <source>
        <dbReference type="SAM" id="SignalP"/>
    </source>
</evidence>
<feature type="signal peptide" evidence="2">
    <location>
        <begin position="1"/>
        <end position="19"/>
    </location>
</feature>
<keyword evidence="2" id="KW-0732">Signal</keyword>
<gene>
    <name evidence="3" type="ORF">ISP20_10655</name>
</gene>
<evidence type="ECO:0000313" key="4">
    <source>
        <dbReference type="Proteomes" id="UP001430065"/>
    </source>
</evidence>
<feature type="chain" id="PRO_5046897146" evidence="2">
    <location>
        <begin position="20"/>
        <end position="189"/>
    </location>
</feature>
<dbReference type="Proteomes" id="UP001430065">
    <property type="component" value="Unassembled WGS sequence"/>
</dbReference>
<comment type="similarity">
    <text evidence="1">Belongs to the SCO1/2 family.</text>
</comment>
<organism evidence="3 4">
    <name type="scientific">Dyella kyungheensis</name>
    <dbReference type="NCBI Taxonomy" id="1242174"/>
    <lineage>
        <taxon>Bacteria</taxon>
        <taxon>Pseudomonadati</taxon>
        <taxon>Pseudomonadota</taxon>
        <taxon>Gammaproteobacteria</taxon>
        <taxon>Lysobacterales</taxon>
        <taxon>Rhodanobacteraceae</taxon>
        <taxon>Dyella</taxon>
    </lineage>
</organism>
<evidence type="ECO:0000313" key="3">
    <source>
        <dbReference type="EMBL" id="MBM7121614.1"/>
    </source>
</evidence>
<evidence type="ECO:0000256" key="1">
    <source>
        <dbReference type="ARBA" id="ARBA00010996"/>
    </source>
</evidence>
<dbReference type="EMBL" id="JADIKC010000004">
    <property type="protein sequence ID" value="MBM7121614.1"/>
    <property type="molecule type" value="Genomic_DNA"/>
</dbReference>
<dbReference type="InterPro" id="IPR036249">
    <property type="entry name" value="Thioredoxin-like_sf"/>
</dbReference>
<sequence length="189" mass="21211">MKRLLLSLLLVVFAGHVSADDALPTDSVYQANIALVDQAGQPWHWNERRGHVQIVSMFYTSCTMVCPMIVDTMKLTAQHVSSDKRDRLHLLLVSFDPATDSVAVLRDYARQRKLPTPAWTLARTAQRADTRRVAALLGLQYRQLPDGDFNHSSELVLLDADGRIVGRTSEMGRVDPDFVRAVEQALSRE</sequence>
<dbReference type="PANTHER" id="PTHR12151">
    <property type="entry name" value="ELECTRON TRANSPORT PROTIN SCO1/SENC FAMILY MEMBER"/>
    <property type="match status" value="1"/>
</dbReference>
<keyword evidence="4" id="KW-1185">Reference proteome</keyword>
<dbReference type="Gene3D" id="3.40.30.10">
    <property type="entry name" value="Glutaredoxin"/>
    <property type="match status" value="1"/>
</dbReference>
<dbReference type="SUPFAM" id="SSF52833">
    <property type="entry name" value="Thioredoxin-like"/>
    <property type="match status" value="1"/>
</dbReference>